<dbReference type="OrthoDB" id="416786at2759"/>
<name>A0A6A6I6Z8_9PLEO</name>
<dbReference type="PROSITE" id="PS00012">
    <property type="entry name" value="PHOSPHOPANTETHEINE"/>
    <property type="match status" value="2"/>
</dbReference>
<dbReference type="NCBIfam" id="TIGR01733">
    <property type="entry name" value="AA-adenyl-dom"/>
    <property type="match status" value="1"/>
</dbReference>
<dbReference type="GO" id="GO:0005737">
    <property type="term" value="C:cytoplasm"/>
    <property type="evidence" value="ECO:0007669"/>
    <property type="project" value="TreeGrafter"/>
</dbReference>
<dbReference type="PANTHER" id="PTHR45527:SF11">
    <property type="entry name" value="NONRIBOSOMAL PEPTIDE SYNTHETASE 5"/>
    <property type="match status" value="1"/>
</dbReference>
<dbReference type="SUPFAM" id="SSF56801">
    <property type="entry name" value="Acetyl-CoA synthetase-like"/>
    <property type="match status" value="2"/>
</dbReference>
<proteinExistence type="inferred from homology"/>
<dbReference type="InterPro" id="IPR001242">
    <property type="entry name" value="Condensation_dom"/>
</dbReference>
<evidence type="ECO:0000256" key="1">
    <source>
        <dbReference type="ARBA" id="ARBA00022450"/>
    </source>
</evidence>
<accession>A0A6A6I6Z8</accession>
<dbReference type="Pfam" id="PF00550">
    <property type="entry name" value="PP-binding"/>
    <property type="match status" value="2"/>
</dbReference>
<dbReference type="InterPro" id="IPR045851">
    <property type="entry name" value="AMP-bd_C_sf"/>
</dbReference>
<sequence>MSLPSLHLNYLGERSGAIAVICGDKIITYEKLRSLSTKIAFALHANGVRRGNRVVILTSRCIGMVVLFHAVLEVGACYIPLDLEGFSSDRISHVIDTVKPAVIASSEPVDNLGRKVLLYNDLIGSTHASTAVPSIMVAEEDLTSVEDLAYIAFTSGTTSAPKGVMVPRSALLNYVRQDDPPFNISVRPPDMVLCIFSPAFDACTGVIFSTLYNGGTLMIAQPETLESCLEDCTILPCTPSILRSLSAARTHEKLRAIFLGGEATTQKLISSWTVPGRAIYNCYGPSETTCASLLSELSPGSPIDLGRPMKGSDVSLVTNGVRSDEGEIWISGPGLAIGYLNKPALTASKFVFFEGKRFYRTGDFARRQDGKLYFLGRGDSMIKNRGFLVNLESEVIPALLAQYGVESATALHIDGSLYGFVTPSTCPVKELRRNMLEEHDAFLVPDRIYALNSLVLNQNGKIDGRPLQQMVLHNAHKNGDASVAPGTMLDFLRSSVADVLCLPFDAVNDDATFVSLGGNSLLALRLLTKLREKHLMVYMAPLMGDLPLRSICSGLTSLAKPCIRRLPYGESFPLTTMQEKMLCTMATNPVQYYLLVEIDLAASLSDLQESQFRSAWEMLYRRHVILTCTFDLKEQECVPSEAWEMDWMSVSISKSNRASEIARQKKVLFQRVRSCDASNPLNAFRMITATDSSPHILWCIHHSRIDGHSVAVLLDELRAILDGNVLPNPPEFHAVLCVQRSLRAAASPEAHTFWNSITRLQADAKALQLPRETTPACELGFSSEYQAVITSGIPLTSIASVCRSRGISVSSLIYGAWAKLMMWYTGSKAASFGVVFSGRNLRLNEADVIIGPLINVCPFAMNDMQGDQSAKYWIQDIHSQILAMADYQWTVPMDHTAFDTLVSLQYDMLEARMSSKSIPEPWKIRQTQLSEFTWTLLVESEREELKFRLLFAPTKVTSHTTIKVLRQFRDMFLNLLDALIQEESGRSIRPPLSQCEFDALIQREQPPAFIPPGHSSLKVAFEMVARVYPDAVAVEGSAASLTYEELDAAANKVAWDLSSYADKGTPVAILADGSLDWIIATLAAVKVGAVYCPIDVELPAERAQTIIRTSGAKTALVPRRDSEHLISQLEPVRVIFVSDILSEPGHYEALQTDIALQDPAYLIFTSGTTGTPKGVLATHQGLLSYISYPPARLHAALGRRIAQMFSVGFDACAAEIFGTLCYGATLVLKHPGDILKSLHSVDAAMMTPSLLSACDPSNFANLEAIVLGGEAVPEKLANTWAEGRRLYNGYGPCECTVGSIFRQLSPRLPVTIGRPIPGMRAYITHEGRTLAPVGVTGEICLSGAQVANGYFACEAYDKDRFLPDPWNLGLTMFRTGDFGRWTENMDIEFLGRRDRLVKVRGYRVNLEEIEIVIRQTSADIDQVGVVVKNDGLVAFITPKSVDIDIIRDRIRSRLPIYCVPSRILVQDTIPLTTNQKIDYRELENLSRIQKATTMVLPLGPMRDVAKVWEDILQIPNLSVKADDDFIALGGSSILQLRLIQRLSSLYSCKVPLDFASRNNLLAQQVLAVRDLEPRYNSKKRGESFLEWMRDANVSTAIVSPAEEEIVSLSSNTLFRTAFNMPCLFKVTGKLNVHRLASAIRRCVISARVLRTKYIFDGDRLRRGFQDSLFCSVRVGHIGESVSVDDVLNQPFDFSKDPLLKAVLYGGVDDDVYHLLIVAHHTIMDATSLRTFLGLIQACYAQFDVDRPDEKHDASSRPDYIDLMNWKLAMPLDDSHAVFWREYLASPPSPLLQPRERCRLNNAGGNLTHHIPSDLLHSILVAAAEHNITIHQMLLSALLVSLSRAFHARDIVVCIPYAHRDEPGTESMQGNLLDRIPVRVSVDSVPPRSSRMFLKKVKQSIQGALEHVESFSAILQHIQQPHLPPYYLSEVMFSYHSYPNVPALELPGCTVEYIDGIEARGAKFPVLIEGWATAGHQGLDLRVEYMLHWIEERRVRQILDGLEPVLRGFCE</sequence>
<dbReference type="GeneID" id="54587736"/>
<keyword evidence="1" id="KW-0596">Phosphopantetheine</keyword>
<evidence type="ECO:0000259" key="5">
    <source>
        <dbReference type="PROSITE" id="PS50075"/>
    </source>
</evidence>
<dbReference type="Gene3D" id="3.30.559.30">
    <property type="entry name" value="Nonribosomal peptide synthetase, condensation domain"/>
    <property type="match status" value="2"/>
</dbReference>
<dbReference type="Gene3D" id="3.30.300.30">
    <property type="match status" value="2"/>
</dbReference>
<dbReference type="Gene3D" id="1.10.1200.10">
    <property type="entry name" value="ACP-like"/>
    <property type="match status" value="2"/>
</dbReference>
<keyword evidence="2" id="KW-0597">Phosphoprotein</keyword>
<keyword evidence="7" id="KW-1185">Reference proteome</keyword>
<dbReference type="Proteomes" id="UP000800094">
    <property type="component" value="Unassembled WGS sequence"/>
</dbReference>
<dbReference type="GO" id="GO:0044550">
    <property type="term" value="P:secondary metabolite biosynthetic process"/>
    <property type="evidence" value="ECO:0007669"/>
    <property type="project" value="TreeGrafter"/>
</dbReference>
<keyword evidence="3" id="KW-0436">Ligase</keyword>
<feature type="domain" description="Carrier" evidence="5">
    <location>
        <begin position="1495"/>
        <end position="1572"/>
    </location>
</feature>
<dbReference type="InterPro" id="IPR000873">
    <property type="entry name" value="AMP-dep_synth/lig_dom"/>
</dbReference>
<dbReference type="InterPro" id="IPR042099">
    <property type="entry name" value="ANL_N_sf"/>
</dbReference>
<dbReference type="Gene3D" id="3.40.50.12780">
    <property type="entry name" value="N-terminal domain of ligase-like"/>
    <property type="match status" value="2"/>
</dbReference>
<dbReference type="GO" id="GO:0016874">
    <property type="term" value="F:ligase activity"/>
    <property type="evidence" value="ECO:0007669"/>
    <property type="project" value="UniProtKB-KW"/>
</dbReference>
<dbReference type="InterPro" id="IPR010071">
    <property type="entry name" value="AA_adenyl_dom"/>
</dbReference>
<dbReference type="InterPro" id="IPR023213">
    <property type="entry name" value="CAT-like_dom_sf"/>
</dbReference>
<organism evidence="6 7">
    <name type="scientific">Trematosphaeria pertusa</name>
    <dbReference type="NCBI Taxonomy" id="390896"/>
    <lineage>
        <taxon>Eukaryota</taxon>
        <taxon>Fungi</taxon>
        <taxon>Dikarya</taxon>
        <taxon>Ascomycota</taxon>
        <taxon>Pezizomycotina</taxon>
        <taxon>Dothideomycetes</taxon>
        <taxon>Pleosporomycetidae</taxon>
        <taxon>Pleosporales</taxon>
        <taxon>Massarineae</taxon>
        <taxon>Trematosphaeriaceae</taxon>
        <taxon>Trematosphaeria</taxon>
    </lineage>
</organism>
<dbReference type="InterPro" id="IPR006162">
    <property type="entry name" value="Ppantetheine_attach_site"/>
</dbReference>
<comment type="similarity">
    <text evidence="4">Belongs to the NRP synthetase family.</text>
</comment>
<dbReference type="PANTHER" id="PTHR45527">
    <property type="entry name" value="NONRIBOSOMAL PEPTIDE SYNTHETASE"/>
    <property type="match status" value="1"/>
</dbReference>
<reference evidence="6" key="1">
    <citation type="journal article" date="2020" name="Stud. Mycol.">
        <title>101 Dothideomycetes genomes: a test case for predicting lifestyles and emergence of pathogens.</title>
        <authorList>
            <person name="Haridas S."/>
            <person name="Albert R."/>
            <person name="Binder M."/>
            <person name="Bloem J."/>
            <person name="Labutti K."/>
            <person name="Salamov A."/>
            <person name="Andreopoulos B."/>
            <person name="Baker S."/>
            <person name="Barry K."/>
            <person name="Bills G."/>
            <person name="Bluhm B."/>
            <person name="Cannon C."/>
            <person name="Castanera R."/>
            <person name="Culley D."/>
            <person name="Daum C."/>
            <person name="Ezra D."/>
            <person name="Gonzalez J."/>
            <person name="Henrissat B."/>
            <person name="Kuo A."/>
            <person name="Liang C."/>
            <person name="Lipzen A."/>
            <person name="Lutzoni F."/>
            <person name="Magnuson J."/>
            <person name="Mondo S."/>
            <person name="Nolan M."/>
            <person name="Ohm R."/>
            <person name="Pangilinan J."/>
            <person name="Park H.-J."/>
            <person name="Ramirez L."/>
            <person name="Alfaro M."/>
            <person name="Sun H."/>
            <person name="Tritt A."/>
            <person name="Yoshinaga Y."/>
            <person name="Zwiers L.-H."/>
            <person name="Turgeon B."/>
            <person name="Goodwin S."/>
            <person name="Spatafora J."/>
            <person name="Crous P."/>
            <person name="Grigoriev I."/>
        </authorList>
    </citation>
    <scope>NUCLEOTIDE SEQUENCE</scope>
    <source>
        <strain evidence="6">CBS 122368</strain>
    </source>
</reference>
<dbReference type="Pfam" id="PF00501">
    <property type="entry name" value="AMP-binding"/>
    <property type="match status" value="2"/>
</dbReference>
<dbReference type="EMBL" id="ML987199">
    <property type="protein sequence ID" value="KAF2246116.1"/>
    <property type="molecule type" value="Genomic_DNA"/>
</dbReference>
<evidence type="ECO:0000256" key="4">
    <source>
        <dbReference type="ARBA" id="ARBA00029454"/>
    </source>
</evidence>
<dbReference type="SUPFAM" id="SSF47336">
    <property type="entry name" value="ACP-like"/>
    <property type="match status" value="2"/>
</dbReference>
<dbReference type="RefSeq" id="XP_033681120.1">
    <property type="nucleotide sequence ID" value="XM_033834406.1"/>
</dbReference>
<dbReference type="PROSITE" id="PS00455">
    <property type="entry name" value="AMP_BINDING"/>
    <property type="match status" value="2"/>
</dbReference>
<evidence type="ECO:0000256" key="2">
    <source>
        <dbReference type="ARBA" id="ARBA00022553"/>
    </source>
</evidence>
<dbReference type="SUPFAM" id="SSF52777">
    <property type="entry name" value="CoA-dependent acyltransferases"/>
    <property type="match status" value="4"/>
</dbReference>
<dbReference type="InterPro" id="IPR020845">
    <property type="entry name" value="AMP-binding_CS"/>
</dbReference>
<dbReference type="InterPro" id="IPR036736">
    <property type="entry name" value="ACP-like_sf"/>
</dbReference>
<protein>
    <submittedName>
        <fullName evidence="6">Acetyl-CoA synthetase-like protein</fullName>
    </submittedName>
</protein>
<evidence type="ECO:0000313" key="7">
    <source>
        <dbReference type="Proteomes" id="UP000800094"/>
    </source>
</evidence>
<dbReference type="GO" id="GO:0043041">
    <property type="term" value="P:amino acid activation for nonribosomal peptide biosynthetic process"/>
    <property type="evidence" value="ECO:0007669"/>
    <property type="project" value="TreeGrafter"/>
</dbReference>
<dbReference type="PROSITE" id="PS50075">
    <property type="entry name" value="CARRIER"/>
    <property type="match status" value="1"/>
</dbReference>
<dbReference type="GO" id="GO:0031177">
    <property type="term" value="F:phosphopantetheine binding"/>
    <property type="evidence" value="ECO:0007669"/>
    <property type="project" value="TreeGrafter"/>
</dbReference>
<gene>
    <name evidence="6" type="ORF">BU26DRAFT_577645</name>
</gene>
<evidence type="ECO:0000313" key="6">
    <source>
        <dbReference type="EMBL" id="KAF2246116.1"/>
    </source>
</evidence>
<dbReference type="Pfam" id="PF00668">
    <property type="entry name" value="Condensation"/>
    <property type="match status" value="2"/>
</dbReference>
<dbReference type="InterPro" id="IPR009081">
    <property type="entry name" value="PP-bd_ACP"/>
</dbReference>
<dbReference type="Gene3D" id="3.30.559.10">
    <property type="entry name" value="Chloramphenicol acetyltransferase-like domain"/>
    <property type="match status" value="2"/>
</dbReference>
<evidence type="ECO:0000256" key="3">
    <source>
        <dbReference type="ARBA" id="ARBA00022598"/>
    </source>
</evidence>